<reference evidence="2" key="1">
    <citation type="submission" date="2013-02" db="EMBL/GenBank/DDBJ databases">
        <authorList>
            <person name="Hughes D."/>
        </authorList>
    </citation>
    <scope>NUCLEOTIDE SEQUENCE</scope>
    <source>
        <strain>Durham</strain>
        <strain evidence="2">NC isolate 2 -- Noor lab</strain>
    </source>
</reference>
<dbReference type="HOGENOM" id="CLU_3435124_0_0_1"/>
<name>T1GQR3_MEGSC</name>
<keyword evidence="2" id="KW-1185">Reference proteome</keyword>
<dbReference type="EMBL" id="CAQQ02121795">
    <property type="status" value="NOT_ANNOTATED_CDS"/>
    <property type="molecule type" value="Genomic_DNA"/>
</dbReference>
<accession>T1GQR3</accession>
<dbReference type="Proteomes" id="UP000015102">
    <property type="component" value="Unassembled WGS sequence"/>
</dbReference>
<proteinExistence type="predicted"/>
<sequence>MTFPNLYRDFYIRL</sequence>
<organism evidence="1 2">
    <name type="scientific">Megaselia scalaris</name>
    <name type="common">Humpbacked fly</name>
    <name type="synonym">Phora scalaris</name>
    <dbReference type="NCBI Taxonomy" id="36166"/>
    <lineage>
        <taxon>Eukaryota</taxon>
        <taxon>Metazoa</taxon>
        <taxon>Ecdysozoa</taxon>
        <taxon>Arthropoda</taxon>
        <taxon>Hexapoda</taxon>
        <taxon>Insecta</taxon>
        <taxon>Pterygota</taxon>
        <taxon>Neoptera</taxon>
        <taxon>Endopterygota</taxon>
        <taxon>Diptera</taxon>
        <taxon>Brachycera</taxon>
        <taxon>Muscomorpha</taxon>
        <taxon>Platypezoidea</taxon>
        <taxon>Phoridae</taxon>
        <taxon>Megaseliini</taxon>
        <taxon>Megaselia</taxon>
    </lineage>
</organism>
<evidence type="ECO:0000313" key="2">
    <source>
        <dbReference type="Proteomes" id="UP000015102"/>
    </source>
</evidence>
<dbReference type="EnsemblMetazoa" id="MESCA005976-RA">
    <property type="protein sequence ID" value="MESCA005976-PA"/>
    <property type="gene ID" value="MESCA005976"/>
</dbReference>
<protein>
    <submittedName>
        <fullName evidence="1">Uncharacterized protein</fullName>
    </submittedName>
</protein>
<reference evidence="1" key="2">
    <citation type="submission" date="2015-06" db="UniProtKB">
        <authorList>
            <consortium name="EnsemblMetazoa"/>
        </authorList>
    </citation>
    <scope>IDENTIFICATION</scope>
</reference>
<evidence type="ECO:0000313" key="1">
    <source>
        <dbReference type="EnsemblMetazoa" id="MESCA005976-PA"/>
    </source>
</evidence>